<feature type="transmembrane region" description="Helical" evidence="1">
    <location>
        <begin position="120"/>
        <end position="142"/>
    </location>
</feature>
<dbReference type="AlphaFoldDB" id="A0A7C0TYV2"/>
<keyword evidence="1" id="KW-0812">Transmembrane</keyword>
<evidence type="ECO:0000313" key="2">
    <source>
        <dbReference type="EMBL" id="HDD31166.1"/>
    </source>
</evidence>
<protein>
    <submittedName>
        <fullName evidence="2">Uncharacterized protein</fullName>
    </submittedName>
</protein>
<keyword evidence="1" id="KW-1133">Transmembrane helix</keyword>
<gene>
    <name evidence="2" type="ORF">ENF72_00875</name>
</gene>
<sequence>MQTIPSRPLASFLAQERGEIKSGRDIAQIKSLFEESSTITPYPMLWGHQSNMNRMFLDKSFIKYGEPKNSKAHKFHEKNKSNLLIAERPHINTESVLAVETEEKVLATAFWELIPKEDKFLPLLLLWLNSTFGFVLTLAHAVNSKAQIFKLKKERLHDIPIPSNVDLTHVKEKYEEVKKKEFKPYPQEFSLASQGKGVRYDIDKFFVKELNLDINLKPIYEMLSEEPSITLQKNNTHYTTKRH</sequence>
<accession>A0A7C0TYV2</accession>
<organism evidence="2">
    <name type="scientific">Thermococcus litoralis</name>
    <dbReference type="NCBI Taxonomy" id="2265"/>
    <lineage>
        <taxon>Archaea</taxon>
        <taxon>Methanobacteriati</taxon>
        <taxon>Methanobacteriota</taxon>
        <taxon>Thermococci</taxon>
        <taxon>Thermococcales</taxon>
        <taxon>Thermococcaceae</taxon>
        <taxon>Thermococcus</taxon>
    </lineage>
</organism>
<evidence type="ECO:0000256" key="1">
    <source>
        <dbReference type="SAM" id="Phobius"/>
    </source>
</evidence>
<comment type="caution">
    <text evidence="2">The sequence shown here is derived from an EMBL/GenBank/DDBJ whole genome shotgun (WGS) entry which is preliminary data.</text>
</comment>
<proteinExistence type="predicted"/>
<dbReference type="Proteomes" id="UP000886210">
    <property type="component" value="Unassembled WGS sequence"/>
</dbReference>
<reference evidence="2" key="1">
    <citation type="journal article" date="2020" name="mSystems">
        <title>Genome- and Community-Level Interaction Insights into Carbon Utilization and Element Cycling Functions of Hydrothermarchaeota in Hydrothermal Sediment.</title>
        <authorList>
            <person name="Zhou Z."/>
            <person name="Liu Y."/>
            <person name="Xu W."/>
            <person name="Pan J."/>
            <person name="Luo Z.H."/>
            <person name="Li M."/>
        </authorList>
    </citation>
    <scope>NUCLEOTIDE SEQUENCE [LARGE SCALE GENOMIC DNA]</scope>
    <source>
        <strain evidence="2">HyVt-151</strain>
    </source>
</reference>
<keyword evidence="1" id="KW-0472">Membrane</keyword>
<dbReference type="EMBL" id="DQYG01000036">
    <property type="protein sequence ID" value="HDD31166.1"/>
    <property type="molecule type" value="Genomic_DNA"/>
</dbReference>
<name>A0A7C0TYV2_THELI</name>